<keyword evidence="1" id="KW-0547">Nucleotide-binding</keyword>
<dbReference type="Pfam" id="PF00069">
    <property type="entry name" value="Pkinase"/>
    <property type="match status" value="1"/>
</dbReference>
<feature type="region of interest" description="Disordered" evidence="2">
    <location>
        <begin position="1"/>
        <end position="23"/>
    </location>
</feature>
<feature type="binding site" evidence="1">
    <location>
        <position position="208"/>
    </location>
    <ligand>
        <name>ATP</name>
        <dbReference type="ChEBI" id="CHEBI:30616"/>
    </ligand>
</feature>
<dbReference type="SUPFAM" id="SSF56112">
    <property type="entry name" value="Protein kinase-like (PK-like)"/>
    <property type="match status" value="1"/>
</dbReference>
<dbReference type="OrthoDB" id="40902at2759"/>
<feature type="region of interest" description="Disordered" evidence="2">
    <location>
        <begin position="687"/>
        <end position="706"/>
    </location>
</feature>
<dbReference type="PANTHER" id="PTHR44167:SF24">
    <property type="entry name" value="SERINE_THREONINE-PROTEIN KINASE CHK2"/>
    <property type="match status" value="1"/>
</dbReference>
<evidence type="ECO:0000259" key="3">
    <source>
        <dbReference type="PROSITE" id="PS50011"/>
    </source>
</evidence>
<dbReference type="InterPro" id="IPR029063">
    <property type="entry name" value="SAM-dependent_MTases_sf"/>
</dbReference>
<dbReference type="AlphaFoldDB" id="A0A812LTB3"/>
<evidence type="ECO:0000313" key="4">
    <source>
        <dbReference type="EMBL" id="CAE7250750.1"/>
    </source>
</evidence>
<evidence type="ECO:0000256" key="2">
    <source>
        <dbReference type="SAM" id="MobiDB-lite"/>
    </source>
</evidence>
<dbReference type="Gene3D" id="3.40.50.150">
    <property type="entry name" value="Vaccinia Virus protein VP39"/>
    <property type="match status" value="1"/>
</dbReference>
<dbReference type="SMART" id="SM00220">
    <property type="entry name" value="S_TKc"/>
    <property type="match status" value="1"/>
</dbReference>
<proteinExistence type="predicted"/>
<dbReference type="PANTHER" id="PTHR44167">
    <property type="entry name" value="OVARIAN-SPECIFIC SERINE/THREONINE-PROTEIN KINASE LOK-RELATED"/>
    <property type="match status" value="1"/>
</dbReference>
<feature type="domain" description="Protein kinase" evidence="3">
    <location>
        <begin position="179"/>
        <end position="449"/>
    </location>
</feature>
<dbReference type="Gene3D" id="3.30.200.20">
    <property type="entry name" value="Phosphorylase Kinase, domain 1"/>
    <property type="match status" value="1"/>
</dbReference>
<feature type="compositionally biased region" description="Acidic residues" evidence="2">
    <location>
        <begin position="688"/>
        <end position="706"/>
    </location>
</feature>
<dbReference type="EMBL" id="CAJNJA010009808">
    <property type="protein sequence ID" value="CAE7250750.1"/>
    <property type="molecule type" value="Genomic_DNA"/>
</dbReference>
<keyword evidence="1" id="KW-0067">ATP-binding</keyword>
<evidence type="ECO:0000313" key="5">
    <source>
        <dbReference type="Proteomes" id="UP000601435"/>
    </source>
</evidence>
<organism evidence="4 5">
    <name type="scientific">Symbiodinium necroappetens</name>
    <dbReference type="NCBI Taxonomy" id="1628268"/>
    <lineage>
        <taxon>Eukaryota</taxon>
        <taxon>Sar</taxon>
        <taxon>Alveolata</taxon>
        <taxon>Dinophyceae</taxon>
        <taxon>Suessiales</taxon>
        <taxon>Symbiodiniaceae</taxon>
        <taxon>Symbiodinium</taxon>
    </lineage>
</organism>
<accession>A0A812LTB3</accession>
<keyword evidence="5" id="KW-1185">Reference proteome</keyword>
<sequence>MHCSLGRGQQRWVPARDGPSRRSEALEDAQKAERLAIDNSDRRRVAAARVAQAQALVVKGDDASALDMLKEARSLFQRAGDADGARFAAAFMFGAEGASKASSKPEDHVYSGCATWEGLAKQPDQWWADHIHFQFAGSNAGAMISESIEAKPVNKQSVFSRAADVSRSLTTTSNIWDEYNLVQELGSGSFGVVRSVTHRDSKQRYAAKTVRLTDQPEPEMLMVSLEHPHILQLRQIVEDGGERHLILDLCTGGDLEKWYFGFERIEDRYDEDFEGTRFYDQPSTSSVLCLAEQMFSAIAYLHERSVVHRDVKPPNWMLACRSLFPKVKLSDFGLACECQAGEVLTEKCGSPHYMAPEVFECSYTALCDVWSTGLVVHDIAVGSPLFHKIPEPQLEEHVCGLIEMTSPTWRYHKPFLKAFVAELLQRETQGRQDYTGLDCTDYKCCSTVLIEDMRVPKRSIGTGLGESSVQDVMDTMPGGSGPAGLDGSSAMKPKLSELLMLCLLFEGRAEGLDLGAAEKQLAPCAELLLERNGQSDELMACRVPLLGSLHNDQIPGYRYNVTEDCHFWASYAARDRHVEGSSILDFTRLAAFRLNSPFIPPLQQNGTALYIGAHRSGDDGLVFQRRHGLQMHLFEPSPTYFQMLRDSLAGAPGFILHNYGLGSKTRRALLRLSGTASRIVNMTQTGADLEDDLEDELDDEEGDPEGTETVWIRSAAEAIPEVLAEDRTGFVELLHVNCEGCEYDVVQGLSQTGQLFRVGQIQLATHLLEYTGPASDFQEALSLSLQISVKRYCEMHQTLSLTHDRAWGLPWVWERWTRRDGRKALCSAGSSTLKQLPERPCLQWSWLH</sequence>
<name>A0A812LTB3_9DINO</name>
<dbReference type="InterPro" id="IPR017441">
    <property type="entry name" value="Protein_kinase_ATP_BS"/>
</dbReference>
<dbReference type="SUPFAM" id="SSF53335">
    <property type="entry name" value="S-adenosyl-L-methionine-dependent methyltransferases"/>
    <property type="match status" value="1"/>
</dbReference>
<dbReference type="GO" id="GO:0044773">
    <property type="term" value="P:mitotic DNA damage checkpoint signaling"/>
    <property type="evidence" value="ECO:0007669"/>
    <property type="project" value="TreeGrafter"/>
</dbReference>
<dbReference type="GO" id="GO:0005634">
    <property type="term" value="C:nucleus"/>
    <property type="evidence" value="ECO:0007669"/>
    <property type="project" value="TreeGrafter"/>
</dbReference>
<protein>
    <submittedName>
        <fullName evidence="4">Unc-43 protein</fullName>
    </submittedName>
</protein>
<dbReference type="InterPro" id="IPR006342">
    <property type="entry name" value="FkbM_mtfrase"/>
</dbReference>
<gene>
    <name evidence="4" type="primary">unc-43</name>
    <name evidence="4" type="ORF">SNEC2469_LOCUS5176</name>
</gene>
<dbReference type="PROSITE" id="PS50011">
    <property type="entry name" value="PROTEIN_KINASE_DOM"/>
    <property type="match status" value="1"/>
</dbReference>
<dbReference type="GO" id="GO:0004674">
    <property type="term" value="F:protein serine/threonine kinase activity"/>
    <property type="evidence" value="ECO:0007669"/>
    <property type="project" value="TreeGrafter"/>
</dbReference>
<dbReference type="PROSITE" id="PS00107">
    <property type="entry name" value="PROTEIN_KINASE_ATP"/>
    <property type="match status" value="1"/>
</dbReference>
<comment type="caution">
    <text evidence="4">The sequence shown here is derived from an EMBL/GenBank/DDBJ whole genome shotgun (WGS) entry which is preliminary data.</text>
</comment>
<dbReference type="Pfam" id="PF05050">
    <property type="entry name" value="Methyltransf_21"/>
    <property type="match status" value="1"/>
</dbReference>
<dbReference type="GO" id="GO:0005524">
    <property type="term" value="F:ATP binding"/>
    <property type="evidence" value="ECO:0007669"/>
    <property type="project" value="UniProtKB-UniRule"/>
</dbReference>
<dbReference type="Gene3D" id="1.10.510.10">
    <property type="entry name" value="Transferase(Phosphotransferase) domain 1"/>
    <property type="match status" value="1"/>
</dbReference>
<dbReference type="InterPro" id="IPR000719">
    <property type="entry name" value="Prot_kinase_dom"/>
</dbReference>
<reference evidence="4" key="1">
    <citation type="submission" date="2021-02" db="EMBL/GenBank/DDBJ databases">
        <authorList>
            <person name="Dougan E. K."/>
            <person name="Rhodes N."/>
            <person name="Thang M."/>
            <person name="Chan C."/>
        </authorList>
    </citation>
    <scope>NUCLEOTIDE SEQUENCE</scope>
</reference>
<dbReference type="InterPro" id="IPR011009">
    <property type="entry name" value="Kinase-like_dom_sf"/>
</dbReference>
<dbReference type="Proteomes" id="UP000601435">
    <property type="component" value="Unassembled WGS sequence"/>
</dbReference>
<evidence type="ECO:0000256" key="1">
    <source>
        <dbReference type="PROSITE-ProRule" id="PRU10141"/>
    </source>
</evidence>